<reference evidence="2" key="1">
    <citation type="submission" date="2018-05" db="EMBL/GenBank/DDBJ databases">
        <authorList>
            <person name="Lanie J.A."/>
            <person name="Ng W.-L."/>
            <person name="Kazmierczak K.M."/>
            <person name="Andrzejewski T.M."/>
            <person name="Davidsen T.M."/>
            <person name="Wayne K.J."/>
            <person name="Tettelin H."/>
            <person name="Glass J.I."/>
            <person name="Rusch D."/>
            <person name="Podicherti R."/>
            <person name="Tsui H.-C.T."/>
            <person name="Winkler M.E."/>
        </authorList>
    </citation>
    <scope>NUCLEOTIDE SEQUENCE</scope>
</reference>
<sequence length="35" mass="3698">VDVEGQFLFFGLLVIHIIGGSIALVSTAGTFPLHE</sequence>
<accession>A0A382BC96</accession>
<keyword evidence="1" id="KW-0812">Transmembrane</keyword>
<organism evidence="2">
    <name type="scientific">marine metagenome</name>
    <dbReference type="NCBI Taxonomy" id="408172"/>
    <lineage>
        <taxon>unclassified sequences</taxon>
        <taxon>metagenomes</taxon>
        <taxon>ecological metagenomes</taxon>
    </lineage>
</organism>
<keyword evidence="1" id="KW-0472">Membrane</keyword>
<feature type="non-terminal residue" evidence="2">
    <location>
        <position position="1"/>
    </location>
</feature>
<evidence type="ECO:0000313" key="2">
    <source>
        <dbReference type="EMBL" id="SVB11406.1"/>
    </source>
</evidence>
<evidence type="ECO:0000256" key="1">
    <source>
        <dbReference type="SAM" id="Phobius"/>
    </source>
</evidence>
<gene>
    <name evidence="2" type="ORF">METZ01_LOCUS164260</name>
</gene>
<proteinExistence type="predicted"/>
<dbReference type="AlphaFoldDB" id="A0A382BC96"/>
<feature type="transmembrane region" description="Helical" evidence="1">
    <location>
        <begin position="7"/>
        <end position="31"/>
    </location>
</feature>
<keyword evidence="1" id="KW-1133">Transmembrane helix</keyword>
<dbReference type="EMBL" id="UINC01029154">
    <property type="protein sequence ID" value="SVB11406.1"/>
    <property type="molecule type" value="Genomic_DNA"/>
</dbReference>
<name>A0A382BC96_9ZZZZ</name>
<protein>
    <submittedName>
        <fullName evidence="2">Uncharacterized protein</fullName>
    </submittedName>
</protein>